<comment type="caution">
    <text evidence="2">The sequence shown here is derived from an EMBL/GenBank/DDBJ whole genome shotgun (WGS) entry which is preliminary data.</text>
</comment>
<accession>A0A1C2IJL8</accession>
<organism evidence="2 3">
    <name type="scientific">Acidithiobacillus thiooxidans</name>
    <name type="common">Thiobacillus thiooxidans</name>
    <dbReference type="NCBI Taxonomy" id="930"/>
    <lineage>
        <taxon>Bacteria</taxon>
        <taxon>Pseudomonadati</taxon>
        <taxon>Pseudomonadota</taxon>
        <taxon>Acidithiobacillia</taxon>
        <taxon>Acidithiobacillales</taxon>
        <taxon>Acidithiobacillaceae</taxon>
        <taxon>Acidithiobacillus</taxon>
    </lineage>
</organism>
<evidence type="ECO:0000313" key="3">
    <source>
        <dbReference type="Proteomes" id="UP000094893"/>
    </source>
</evidence>
<protein>
    <submittedName>
        <fullName evidence="2">Uncharacterized protein</fullName>
    </submittedName>
</protein>
<feature type="region of interest" description="Disordered" evidence="1">
    <location>
        <begin position="1"/>
        <end position="23"/>
    </location>
</feature>
<sequence length="503" mass="56250">MAQDTLTRNHTTHSDTSWRSKVDGQGKTHIYKKITASDLQVGDHLLEHVLGHKRQVATPILGVEHTSEGVIVTIPDRSGDNAPVRELYGHKDPVFISKTPHLEQYNAGEDIFVHLDKRSEDMEHQQQNRMEIATKGVEVSWVNIDTAMEELLQSQNAIQADTHAKAVQSGAVDLSNYIVLGADAVAESLRIDADKFFMWNRTLTDSANRTRAHSEKLEDFGDKIADVAMQRAAAYAQGALDTATTVAIGQRQRTFVMYLDSPIAETILDDARSMGVLDQPKPEEKGVLLAKIPPEAVLAREDGTLVAVPMAPQELKQLENHAEVHLKSDEIGVYKRSVNMEKKPQQYPRLEGHLKEPDGTWRHVGFYVDKDNQPRAVVSIENKDTGLQEKLSMQFKEKVSEQTQKPFLVGSAERETGKKLFVTIHAAEKDQDKWVFAHFAEKSGQDWQQVQGKGGTLKQNETMKRLDNDRTSDFIKDKLGVDVKGLQRADQGHKRSLSGGMTL</sequence>
<evidence type="ECO:0000313" key="2">
    <source>
        <dbReference type="EMBL" id="OCX76226.1"/>
    </source>
</evidence>
<proteinExistence type="predicted"/>
<dbReference type="AlphaFoldDB" id="A0A1C2IJL8"/>
<dbReference type="RefSeq" id="WP_035217660.1">
    <property type="nucleotide sequence ID" value="NZ_LWRZ01000067.1"/>
</dbReference>
<dbReference type="Proteomes" id="UP000094893">
    <property type="component" value="Unassembled WGS sequence"/>
</dbReference>
<reference evidence="2 3" key="1">
    <citation type="journal article" date="2016" name="Int. J. Mol. Sci.">
        <title>Comparative genomics of the extreme acidophile Acidithiobacillus thiooxidans reveals intraspecific divergence and niche adaptation.</title>
        <authorList>
            <person name="Zhang X."/>
            <person name="Feng X."/>
            <person name="Tao J."/>
            <person name="Ma L."/>
            <person name="Xiao Y."/>
            <person name="Liang Y."/>
            <person name="Liu X."/>
            <person name="Yin H."/>
        </authorList>
    </citation>
    <scope>NUCLEOTIDE SEQUENCE [LARGE SCALE GENOMIC DNA]</scope>
    <source>
        <strain evidence="2 3">A02</strain>
    </source>
</reference>
<name>A0A1C2IJL8_ACITH</name>
<dbReference type="EMBL" id="LWSA01000028">
    <property type="protein sequence ID" value="OCX76226.1"/>
    <property type="molecule type" value="Genomic_DNA"/>
</dbReference>
<gene>
    <name evidence="2" type="ORF">A6P07_02725</name>
</gene>
<feature type="compositionally biased region" description="Polar residues" evidence="1">
    <location>
        <begin position="1"/>
        <end position="11"/>
    </location>
</feature>
<feature type="compositionally biased region" description="Basic and acidic residues" evidence="1">
    <location>
        <begin position="12"/>
        <end position="23"/>
    </location>
</feature>
<evidence type="ECO:0000256" key="1">
    <source>
        <dbReference type="SAM" id="MobiDB-lite"/>
    </source>
</evidence>